<protein>
    <submittedName>
        <fullName evidence="5">Thiol-disulfide isomerase or thioredoxin</fullName>
    </submittedName>
</protein>
<comment type="subcellular location">
    <subcellularLocation>
        <location evidence="1">Cell envelope</location>
    </subcellularLocation>
</comment>
<feature type="domain" description="Thioredoxin" evidence="4">
    <location>
        <begin position="42"/>
        <end position="186"/>
    </location>
</feature>
<name>A0A1W2C282_9FLAO</name>
<evidence type="ECO:0000259" key="4">
    <source>
        <dbReference type="PROSITE" id="PS51352"/>
    </source>
</evidence>
<keyword evidence="6" id="KW-1185">Reference proteome</keyword>
<dbReference type="GO" id="GO:0017004">
    <property type="term" value="P:cytochrome complex assembly"/>
    <property type="evidence" value="ECO:0007669"/>
    <property type="project" value="UniProtKB-KW"/>
</dbReference>
<keyword evidence="5" id="KW-0413">Isomerase</keyword>
<dbReference type="PROSITE" id="PS51352">
    <property type="entry name" value="THIOREDOXIN_2"/>
    <property type="match status" value="1"/>
</dbReference>
<keyword evidence="3" id="KW-0676">Redox-active center</keyword>
<dbReference type="GO" id="GO:0016853">
    <property type="term" value="F:isomerase activity"/>
    <property type="evidence" value="ECO:0007669"/>
    <property type="project" value="UniProtKB-KW"/>
</dbReference>
<dbReference type="PROSITE" id="PS00194">
    <property type="entry name" value="THIOREDOXIN_1"/>
    <property type="match status" value="1"/>
</dbReference>
<dbReference type="Pfam" id="PF08534">
    <property type="entry name" value="Redoxin"/>
    <property type="match status" value="1"/>
</dbReference>
<evidence type="ECO:0000313" key="6">
    <source>
        <dbReference type="Proteomes" id="UP000192360"/>
    </source>
</evidence>
<dbReference type="STRING" id="504486.SAMN05660703_2767"/>
<evidence type="ECO:0000256" key="1">
    <source>
        <dbReference type="ARBA" id="ARBA00004196"/>
    </source>
</evidence>
<dbReference type="EMBL" id="FWXO01000005">
    <property type="protein sequence ID" value="SMC79357.1"/>
    <property type="molecule type" value="Genomic_DNA"/>
</dbReference>
<dbReference type="GO" id="GO:0016491">
    <property type="term" value="F:oxidoreductase activity"/>
    <property type="evidence" value="ECO:0007669"/>
    <property type="project" value="InterPro"/>
</dbReference>
<dbReference type="Proteomes" id="UP000192360">
    <property type="component" value="Unassembled WGS sequence"/>
</dbReference>
<proteinExistence type="predicted"/>
<keyword evidence="2" id="KW-0201">Cytochrome c-type biogenesis</keyword>
<reference evidence="6" key="1">
    <citation type="submission" date="2017-04" db="EMBL/GenBank/DDBJ databases">
        <authorList>
            <person name="Varghese N."/>
            <person name="Submissions S."/>
        </authorList>
    </citation>
    <scope>NUCLEOTIDE SEQUENCE [LARGE SCALE GENOMIC DNA]</scope>
    <source>
        <strain evidence="6">DSM 21164</strain>
    </source>
</reference>
<dbReference type="PANTHER" id="PTHR42852:SF17">
    <property type="entry name" value="THIOREDOXIN-LIKE PROTEIN HI_1115"/>
    <property type="match status" value="1"/>
</dbReference>
<dbReference type="CDD" id="cd02966">
    <property type="entry name" value="TlpA_like_family"/>
    <property type="match status" value="1"/>
</dbReference>
<dbReference type="InterPro" id="IPR050553">
    <property type="entry name" value="Thioredoxin_ResA/DsbE_sf"/>
</dbReference>
<dbReference type="RefSeq" id="WP_234989670.1">
    <property type="nucleotide sequence ID" value="NZ_FWXO01000005.1"/>
</dbReference>
<dbReference type="PANTHER" id="PTHR42852">
    <property type="entry name" value="THIOL:DISULFIDE INTERCHANGE PROTEIN DSBE"/>
    <property type="match status" value="1"/>
</dbReference>
<accession>A0A1W2C282</accession>
<dbReference type="InterPro" id="IPR013766">
    <property type="entry name" value="Thioredoxin_domain"/>
</dbReference>
<dbReference type="InterPro" id="IPR013740">
    <property type="entry name" value="Redoxin"/>
</dbReference>
<evidence type="ECO:0000313" key="5">
    <source>
        <dbReference type="EMBL" id="SMC79357.1"/>
    </source>
</evidence>
<dbReference type="SUPFAM" id="SSF52833">
    <property type="entry name" value="Thioredoxin-like"/>
    <property type="match status" value="1"/>
</dbReference>
<dbReference type="Gene3D" id="3.40.30.10">
    <property type="entry name" value="Glutaredoxin"/>
    <property type="match status" value="1"/>
</dbReference>
<gene>
    <name evidence="5" type="ORF">SAMN05660703_2767</name>
</gene>
<dbReference type="GO" id="GO:0030313">
    <property type="term" value="C:cell envelope"/>
    <property type="evidence" value="ECO:0007669"/>
    <property type="project" value="UniProtKB-SubCell"/>
</dbReference>
<dbReference type="InterPro" id="IPR036249">
    <property type="entry name" value="Thioredoxin-like_sf"/>
</dbReference>
<dbReference type="InterPro" id="IPR017937">
    <property type="entry name" value="Thioredoxin_CS"/>
</dbReference>
<organism evidence="5 6">
    <name type="scientific">Cellulophaga tyrosinoxydans</name>
    <dbReference type="NCBI Taxonomy" id="504486"/>
    <lineage>
        <taxon>Bacteria</taxon>
        <taxon>Pseudomonadati</taxon>
        <taxon>Bacteroidota</taxon>
        <taxon>Flavobacteriia</taxon>
        <taxon>Flavobacteriales</taxon>
        <taxon>Flavobacteriaceae</taxon>
        <taxon>Cellulophaga</taxon>
    </lineage>
</organism>
<dbReference type="AlphaFoldDB" id="A0A1W2C282"/>
<evidence type="ECO:0000256" key="3">
    <source>
        <dbReference type="ARBA" id="ARBA00023284"/>
    </source>
</evidence>
<sequence>MIKLSKDKIVNLLILLALGALLFTPIGFQFKVLVNKIFSFNPTQLEQEDSITLTNYNWQLTDANGDIANLLDFKNKVVVINIWATWCPPCVAEIPEFQKLYADYKNKVSFLFIAQDEKIKVDNFLAKKGFGLPVYYQNSKAPKALESKSIPKTFVISKNGQLVIAETGVANWNGTVTRNLLDKLIAED</sequence>
<evidence type="ECO:0000256" key="2">
    <source>
        <dbReference type="ARBA" id="ARBA00022748"/>
    </source>
</evidence>